<gene>
    <name evidence="1" type="ORF">NPIL_685491</name>
</gene>
<accession>A0A8X6TZ61</accession>
<name>A0A8X6TZ61_NEPPI</name>
<reference evidence="1" key="1">
    <citation type="submission" date="2020-08" db="EMBL/GenBank/DDBJ databases">
        <title>Multicomponent nature underlies the extraordinary mechanical properties of spider dragline silk.</title>
        <authorList>
            <person name="Kono N."/>
            <person name="Nakamura H."/>
            <person name="Mori M."/>
            <person name="Yoshida Y."/>
            <person name="Ohtoshi R."/>
            <person name="Malay A.D."/>
            <person name="Moran D.A.P."/>
            <person name="Tomita M."/>
            <person name="Numata K."/>
            <person name="Arakawa K."/>
        </authorList>
    </citation>
    <scope>NUCLEOTIDE SEQUENCE</scope>
</reference>
<dbReference type="Proteomes" id="UP000887013">
    <property type="component" value="Unassembled WGS sequence"/>
</dbReference>
<dbReference type="EMBL" id="BMAW01114713">
    <property type="protein sequence ID" value="GFT63019.1"/>
    <property type="molecule type" value="Genomic_DNA"/>
</dbReference>
<organism evidence="1 2">
    <name type="scientific">Nephila pilipes</name>
    <name type="common">Giant wood spider</name>
    <name type="synonym">Nephila maculata</name>
    <dbReference type="NCBI Taxonomy" id="299642"/>
    <lineage>
        <taxon>Eukaryota</taxon>
        <taxon>Metazoa</taxon>
        <taxon>Ecdysozoa</taxon>
        <taxon>Arthropoda</taxon>
        <taxon>Chelicerata</taxon>
        <taxon>Arachnida</taxon>
        <taxon>Araneae</taxon>
        <taxon>Araneomorphae</taxon>
        <taxon>Entelegynae</taxon>
        <taxon>Araneoidea</taxon>
        <taxon>Nephilidae</taxon>
        <taxon>Nephila</taxon>
    </lineage>
</organism>
<evidence type="ECO:0000313" key="2">
    <source>
        <dbReference type="Proteomes" id="UP000887013"/>
    </source>
</evidence>
<dbReference type="AlphaFoldDB" id="A0A8X6TZ61"/>
<comment type="caution">
    <text evidence="1">The sequence shown here is derived from an EMBL/GenBank/DDBJ whole genome shotgun (WGS) entry which is preliminary data.</text>
</comment>
<sequence>MGIGSKKKADTVFNLIVAESAGLGLISKTFLEIDCLGNRTIHDTYIVIQMRLISFRLKGKDVHSKAFERDILVETAHPYCRQCILGNLSVLYFPQTFA</sequence>
<protein>
    <submittedName>
        <fullName evidence="1">Uncharacterized protein</fullName>
    </submittedName>
</protein>
<proteinExistence type="predicted"/>
<evidence type="ECO:0000313" key="1">
    <source>
        <dbReference type="EMBL" id="GFT63019.1"/>
    </source>
</evidence>
<keyword evidence="2" id="KW-1185">Reference proteome</keyword>